<dbReference type="EMBL" id="CAKLBC010001389">
    <property type="protein sequence ID" value="CAH0491739.1"/>
    <property type="molecule type" value="Genomic_DNA"/>
</dbReference>
<sequence>MLSLLISGPKQPGNDIDVYLDPLLQDLKLLWDEGVSMFDAYAKTDFTLRAMIFCTINDFPAYGNLSGYTVKGAKACPICDENMIDKRLHHCGKNVYLHYRTWLPLDHPFRKKKKLFNGKVEMREAPVPLRGKEVSNRVKDIETIFGKPFKSVSKNLYKKRSKFWDLPYWECLEVGHCLDLMHIEKNVCDAIVGTLLNMPGKTKDGVKARKDMAEMGRPELAPQERGQRYYLPPACYTLSKKEKTSFLFKYPLKNERDLMIEHNRTFVDWFKERVMNQLSRYS</sequence>
<gene>
    <name evidence="1" type="ORF">PFR001_LOCUS6986</name>
</gene>
<dbReference type="PANTHER" id="PTHR10775:SF179">
    <property type="entry name" value="TRANSPOSON, EN_SPM-LIKE, TRANSPOSASE-ASSOCIATED DOMAIN PROTEIN"/>
    <property type="match status" value="1"/>
</dbReference>
<reference evidence="1 2" key="1">
    <citation type="submission" date="2021-11" db="EMBL/GenBank/DDBJ databases">
        <authorList>
            <person name="Islam A."/>
            <person name="Islam S."/>
            <person name="Flora M.S."/>
            <person name="Rahman M."/>
            <person name="Ziaur R.M."/>
            <person name="Epstein J.H."/>
            <person name="Hassan M."/>
            <person name="Klassen M."/>
            <person name="Woodard K."/>
            <person name="Webb A."/>
            <person name="Webby R.J."/>
            <person name="El Zowalaty M.E."/>
        </authorList>
    </citation>
    <scope>NUCLEOTIDE SEQUENCE [LARGE SCALE GENOMIC DNA]</scope>
    <source>
        <strain evidence="1">Pf1</strain>
    </source>
</reference>
<evidence type="ECO:0000313" key="1">
    <source>
        <dbReference type="EMBL" id="CAH0491739.1"/>
    </source>
</evidence>
<dbReference type="InterPro" id="IPR004242">
    <property type="entry name" value="Transposase_21"/>
</dbReference>
<comment type="caution">
    <text evidence="1">The sequence shown here is derived from an EMBL/GenBank/DDBJ whole genome shotgun (WGS) entry which is preliminary data.</text>
</comment>
<evidence type="ECO:0000313" key="2">
    <source>
        <dbReference type="Proteomes" id="UP001157938"/>
    </source>
</evidence>
<dbReference type="Pfam" id="PF02992">
    <property type="entry name" value="Transposase_21"/>
    <property type="match status" value="1"/>
</dbReference>
<evidence type="ECO:0008006" key="3">
    <source>
        <dbReference type="Google" id="ProtNLM"/>
    </source>
</evidence>
<dbReference type="Proteomes" id="UP001157938">
    <property type="component" value="Unassembled WGS sequence"/>
</dbReference>
<organism evidence="1 2">
    <name type="scientific">Peronospora farinosa</name>
    <dbReference type="NCBI Taxonomy" id="134698"/>
    <lineage>
        <taxon>Eukaryota</taxon>
        <taxon>Sar</taxon>
        <taxon>Stramenopiles</taxon>
        <taxon>Oomycota</taxon>
        <taxon>Peronosporomycetes</taxon>
        <taxon>Peronosporales</taxon>
        <taxon>Peronosporaceae</taxon>
        <taxon>Peronospora</taxon>
    </lineage>
</organism>
<dbReference type="PANTHER" id="PTHR10775">
    <property type="entry name" value="OS08G0208400 PROTEIN"/>
    <property type="match status" value="1"/>
</dbReference>
<protein>
    <recommendedName>
        <fullName evidence="3">Transposase</fullName>
    </recommendedName>
</protein>
<accession>A0ABN8CDZ4</accession>
<proteinExistence type="predicted"/>
<name>A0ABN8CDZ4_9STRA</name>
<keyword evidence="2" id="KW-1185">Reference proteome</keyword>